<organism evidence="2 3">
    <name type="scientific">Bacteroides luti</name>
    <dbReference type="NCBI Taxonomy" id="1297750"/>
    <lineage>
        <taxon>Bacteria</taxon>
        <taxon>Pseudomonadati</taxon>
        <taxon>Bacteroidota</taxon>
        <taxon>Bacteroidia</taxon>
        <taxon>Bacteroidales</taxon>
        <taxon>Bacteroidaceae</taxon>
        <taxon>Bacteroides</taxon>
    </lineage>
</organism>
<dbReference type="InterPro" id="IPR009061">
    <property type="entry name" value="DNA-bd_dom_put_sf"/>
</dbReference>
<dbReference type="AlphaFoldDB" id="A0A1M4VIY0"/>
<proteinExistence type="predicted"/>
<protein>
    <submittedName>
        <fullName evidence="2">DNA binding domain-containing protein, excisionase family</fullName>
    </submittedName>
</protein>
<feature type="domain" description="Helix-turn-helix" evidence="1">
    <location>
        <begin position="47"/>
        <end position="91"/>
    </location>
</feature>
<dbReference type="InterPro" id="IPR041657">
    <property type="entry name" value="HTH_17"/>
</dbReference>
<evidence type="ECO:0000313" key="3">
    <source>
        <dbReference type="Proteomes" id="UP000184509"/>
    </source>
</evidence>
<sequence length="97" mass="11147">MGEQVLLIKRDELSFLINEAVEAAFKRNENATPNKEEGALKFLRGNEELAKYLKCSVGTIIRWKNMGLIPFSQKGRMILFDIEKVNEALSNKSFKRK</sequence>
<dbReference type="OrthoDB" id="798073at2"/>
<dbReference type="SUPFAM" id="SSF46955">
    <property type="entry name" value="Putative DNA-binding domain"/>
    <property type="match status" value="1"/>
</dbReference>
<keyword evidence="3" id="KW-1185">Reference proteome</keyword>
<dbReference type="EMBL" id="FQTV01000002">
    <property type="protein sequence ID" value="SHE68835.1"/>
    <property type="molecule type" value="Genomic_DNA"/>
</dbReference>
<dbReference type="STRING" id="1297750.SAMN05444405_102301"/>
<accession>A0A1M4VIY0</accession>
<dbReference type="Pfam" id="PF12728">
    <property type="entry name" value="HTH_17"/>
    <property type="match status" value="1"/>
</dbReference>
<evidence type="ECO:0000259" key="1">
    <source>
        <dbReference type="Pfam" id="PF12728"/>
    </source>
</evidence>
<reference evidence="2 3" key="1">
    <citation type="submission" date="2016-11" db="EMBL/GenBank/DDBJ databases">
        <authorList>
            <person name="Jaros S."/>
            <person name="Januszkiewicz K."/>
            <person name="Wedrychowicz H."/>
        </authorList>
    </citation>
    <scope>NUCLEOTIDE SEQUENCE [LARGE SCALE GENOMIC DNA]</scope>
    <source>
        <strain evidence="2 3">DSM 26991</strain>
    </source>
</reference>
<dbReference type="Proteomes" id="UP000184509">
    <property type="component" value="Unassembled WGS sequence"/>
</dbReference>
<gene>
    <name evidence="2" type="ORF">SAMN05444405_102301</name>
</gene>
<evidence type="ECO:0000313" key="2">
    <source>
        <dbReference type="EMBL" id="SHE68835.1"/>
    </source>
</evidence>
<name>A0A1M4VIY0_9BACE</name>
<dbReference type="RefSeq" id="WP_073399138.1">
    <property type="nucleotide sequence ID" value="NZ_FQTV01000002.1"/>
</dbReference>